<evidence type="ECO:0000313" key="2">
    <source>
        <dbReference type="EMBL" id="SHE68626.1"/>
    </source>
</evidence>
<proteinExistence type="predicted"/>
<evidence type="ECO:0000313" key="3">
    <source>
        <dbReference type="Proteomes" id="UP000184287"/>
    </source>
</evidence>
<dbReference type="InterPro" id="IPR018958">
    <property type="entry name" value="Knr4/Smi1-like_dom"/>
</dbReference>
<dbReference type="EMBL" id="FQUQ01000001">
    <property type="protein sequence ID" value="SHE68626.1"/>
    <property type="molecule type" value="Genomic_DNA"/>
</dbReference>
<dbReference type="OrthoDB" id="2635342at2"/>
<sequence>MSDFSFLAQHKVSDESQDTDHDIIIYPVGEEDIKIAIEKLETNLPVELHQFYQQCGYGFFNRSTGNINRFMDPFSLTQINLKLDEFEFDPDLEVYQDLYNHDKLLFFEVNEGLYLAMNKIDDGGKNAIYCMDIRVSDALVDFLKAFLENPDLLNEL</sequence>
<dbReference type="AlphaFoldDB" id="A0A1M4VHY3"/>
<evidence type="ECO:0000259" key="1">
    <source>
        <dbReference type="SMART" id="SM00860"/>
    </source>
</evidence>
<reference evidence="3" key="1">
    <citation type="submission" date="2016-11" db="EMBL/GenBank/DDBJ databases">
        <authorList>
            <person name="Varghese N."/>
            <person name="Submissions S."/>
        </authorList>
    </citation>
    <scope>NUCLEOTIDE SEQUENCE [LARGE SCALE GENOMIC DNA]</scope>
    <source>
        <strain evidence="3">DSM 16990</strain>
    </source>
</reference>
<protein>
    <submittedName>
        <fullName evidence="2">SMI1 / KNR4 family (SUKH-1)</fullName>
    </submittedName>
</protein>
<organism evidence="2 3">
    <name type="scientific">Pedobacter caeni</name>
    <dbReference type="NCBI Taxonomy" id="288992"/>
    <lineage>
        <taxon>Bacteria</taxon>
        <taxon>Pseudomonadati</taxon>
        <taxon>Bacteroidota</taxon>
        <taxon>Sphingobacteriia</taxon>
        <taxon>Sphingobacteriales</taxon>
        <taxon>Sphingobacteriaceae</taxon>
        <taxon>Pedobacter</taxon>
    </lineage>
</organism>
<dbReference type="Pfam" id="PF09346">
    <property type="entry name" value="SMI1_KNR4"/>
    <property type="match status" value="1"/>
</dbReference>
<name>A0A1M4VHY3_9SPHI</name>
<dbReference type="RefSeq" id="WP_084528527.1">
    <property type="nucleotide sequence ID" value="NZ_FQUQ01000001.1"/>
</dbReference>
<dbReference type="STRING" id="288992.SAMN04488522_101916"/>
<feature type="domain" description="Knr4/Smi1-like" evidence="1">
    <location>
        <begin position="27"/>
        <end position="149"/>
    </location>
</feature>
<gene>
    <name evidence="2" type="ORF">SAMN04488522_101916</name>
</gene>
<dbReference type="InterPro" id="IPR037883">
    <property type="entry name" value="Knr4/Smi1-like_sf"/>
</dbReference>
<dbReference type="SUPFAM" id="SSF160631">
    <property type="entry name" value="SMI1/KNR4-like"/>
    <property type="match status" value="1"/>
</dbReference>
<accession>A0A1M4VHY3</accession>
<dbReference type="SMART" id="SM00860">
    <property type="entry name" value="SMI1_KNR4"/>
    <property type="match status" value="1"/>
</dbReference>
<keyword evidence="3" id="KW-1185">Reference proteome</keyword>
<dbReference type="Proteomes" id="UP000184287">
    <property type="component" value="Unassembled WGS sequence"/>
</dbReference>